<proteinExistence type="predicted"/>
<gene>
    <name evidence="1" type="ORF">KUA55_17785</name>
</gene>
<reference evidence="1 2" key="1">
    <citation type="submission" date="2021-06" db="EMBL/GenBank/DDBJ databases">
        <title>Enterococcus alishanensis sp. nov., a novel lactic acid bacterium isolated from fresh coffee beans.</title>
        <authorList>
            <person name="Chen Y.-S."/>
        </authorList>
    </citation>
    <scope>NUCLEOTIDE SEQUENCE [LARGE SCALE GENOMIC DNA]</scope>
    <source>
        <strain evidence="1 2">ALS3</strain>
    </source>
</reference>
<dbReference type="Proteomes" id="UP000774130">
    <property type="component" value="Unassembled WGS sequence"/>
</dbReference>
<comment type="caution">
    <text evidence="1">The sequence shown here is derived from an EMBL/GenBank/DDBJ whole genome shotgun (WGS) entry which is preliminary data.</text>
</comment>
<dbReference type="PANTHER" id="PTHR34071:SF2">
    <property type="entry name" value="FLAVIN-NUCLEOTIDE-BINDING PROTEIN"/>
    <property type="match status" value="1"/>
</dbReference>
<organism evidence="1 2">
    <name type="scientific">Enterococcus alishanensis</name>
    <dbReference type="NCBI Taxonomy" id="1303817"/>
    <lineage>
        <taxon>Bacteria</taxon>
        <taxon>Bacillati</taxon>
        <taxon>Bacillota</taxon>
        <taxon>Bacilli</taxon>
        <taxon>Lactobacillales</taxon>
        <taxon>Enterococcaceae</taxon>
        <taxon>Enterococcus</taxon>
    </lineage>
</organism>
<sequence>MTFKEEFPMRRTKDQVTDVSEIIKIFETAHYIHWGINDKKSVYPYVVTTDYGYEYVNDVLTIYIHGAPAGRKIDLIKENPHVGFNIETETSLWSPVEKNDYNFTTNYKSIIGTAIGEVLENPTDKAHGLTLLINRETEGGFSDSDYKKHDLDYVKVVKFTVQHLSAKHHFRTKNT</sequence>
<protein>
    <submittedName>
        <fullName evidence="1">Pyridoxamine 5'-phosphate oxidase family protein</fullName>
    </submittedName>
</protein>
<dbReference type="RefSeq" id="WP_218327718.1">
    <property type="nucleotide sequence ID" value="NZ_JAHUZB010000015.1"/>
</dbReference>
<evidence type="ECO:0000313" key="2">
    <source>
        <dbReference type="Proteomes" id="UP000774130"/>
    </source>
</evidence>
<name>A0ABS6THV8_9ENTE</name>
<dbReference type="PANTHER" id="PTHR34071">
    <property type="entry name" value="5-NITROIMIDAZOLE ANTIBIOTICS RESISTANCE PROTEIN, NIMA-FAMILY-RELATED PROTEIN-RELATED"/>
    <property type="match status" value="1"/>
</dbReference>
<dbReference type="Pfam" id="PF12900">
    <property type="entry name" value="Pyridox_ox_2"/>
    <property type="match status" value="1"/>
</dbReference>
<accession>A0ABS6THV8</accession>
<dbReference type="EMBL" id="JAHUZB010000015">
    <property type="protein sequence ID" value="MBV7392504.1"/>
    <property type="molecule type" value="Genomic_DNA"/>
</dbReference>
<dbReference type="InterPro" id="IPR024747">
    <property type="entry name" value="Pyridox_Oxase-rel"/>
</dbReference>
<evidence type="ECO:0000313" key="1">
    <source>
        <dbReference type="EMBL" id="MBV7392504.1"/>
    </source>
</evidence>
<keyword evidence="2" id="KW-1185">Reference proteome</keyword>